<name>A0A941DCE9_9MICO</name>
<feature type="transmembrane region" description="Helical" evidence="2">
    <location>
        <begin position="70"/>
        <end position="90"/>
    </location>
</feature>
<proteinExistence type="predicted"/>
<feature type="compositionally biased region" description="Basic and acidic residues" evidence="1">
    <location>
        <begin position="1"/>
        <end position="15"/>
    </location>
</feature>
<evidence type="ECO:0000256" key="1">
    <source>
        <dbReference type="SAM" id="MobiDB-lite"/>
    </source>
</evidence>
<keyword evidence="2" id="KW-0812">Transmembrane</keyword>
<keyword evidence="2" id="KW-0472">Membrane</keyword>
<sequence>MTRTGLDRPTEKALRSLDPAPSAPDAPRRARADAVLERVLREHGVDRSRVGSPSDGAGPGRRRVRGRRRLVLATLAAASSVALVVLPTLGGDDVAYAGWTAAPQDPSTPDQVSAAASCRDTLAEHLDAAGSETGQLTASAVRSAGLVLAEDRGPWTLVVLAGDPGLSGVCVLERPGWFGRLTVFASAAADGGSGPGPRDVLASGVGGGSSGEGISVATGTVGEEVAAVTLHTSAGDVEATVHDGRLAAWWPGDPGRERSIPTTVTFSDGTSRSGTF</sequence>
<accession>A0A941DCE9</accession>
<evidence type="ECO:0000313" key="3">
    <source>
        <dbReference type="EMBL" id="MBR7744885.1"/>
    </source>
</evidence>
<evidence type="ECO:0000313" key="4">
    <source>
        <dbReference type="Proteomes" id="UP000677016"/>
    </source>
</evidence>
<reference evidence="3" key="1">
    <citation type="submission" date="2021-04" db="EMBL/GenBank/DDBJ databases">
        <title>Phycicoccus avicenniae sp. nov., a novel endophytic actinomycetes isolated from branch of Avicennia mariana.</title>
        <authorList>
            <person name="Tuo L."/>
        </authorList>
    </citation>
    <scope>NUCLEOTIDE SEQUENCE</scope>
    <source>
        <strain evidence="3">BSK3Z-2</strain>
    </source>
</reference>
<evidence type="ECO:0000256" key="2">
    <source>
        <dbReference type="SAM" id="Phobius"/>
    </source>
</evidence>
<protein>
    <submittedName>
        <fullName evidence="3">Uncharacterized protein</fullName>
    </submittedName>
</protein>
<comment type="caution">
    <text evidence="3">The sequence shown here is derived from an EMBL/GenBank/DDBJ whole genome shotgun (WGS) entry which is preliminary data.</text>
</comment>
<dbReference type="RefSeq" id="WP_211604410.1">
    <property type="nucleotide sequence ID" value="NZ_JAGSNF010000025.1"/>
</dbReference>
<dbReference type="EMBL" id="JAGSNF010000025">
    <property type="protein sequence ID" value="MBR7744885.1"/>
    <property type="molecule type" value="Genomic_DNA"/>
</dbReference>
<feature type="compositionally biased region" description="Basic and acidic residues" evidence="1">
    <location>
        <begin position="26"/>
        <end position="49"/>
    </location>
</feature>
<gene>
    <name evidence="3" type="ORF">KC207_16445</name>
</gene>
<dbReference type="AlphaFoldDB" id="A0A941DCE9"/>
<dbReference type="Proteomes" id="UP000677016">
    <property type="component" value="Unassembled WGS sequence"/>
</dbReference>
<feature type="region of interest" description="Disordered" evidence="1">
    <location>
        <begin position="1"/>
        <end position="63"/>
    </location>
</feature>
<keyword evidence="2" id="KW-1133">Transmembrane helix</keyword>
<organism evidence="3 4">
    <name type="scientific">Phycicoccus avicenniae</name>
    <dbReference type="NCBI Taxonomy" id="2828860"/>
    <lineage>
        <taxon>Bacteria</taxon>
        <taxon>Bacillati</taxon>
        <taxon>Actinomycetota</taxon>
        <taxon>Actinomycetes</taxon>
        <taxon>Micrococcales</taxon>
        <taxon>Intrasporangiaceae</taxon>
        <taxon>Phycicoccus</taxon>
    </lineage>
</organism>
<keyword evidence="4" id="KW-1185">Reference proteome</keyword>